<dbReference type="VEuPathDB" id="FungiDB:MSYG_0720"/>
<proteinExistence type="predicted"/>
<dbReference type="GO" id="GO:0080008">
    <property type="term" value="C:Cul4-RING E3 ubiquitin ligase complex"/>
    <property type="evidence" value="ECO:0007669"/>
    <property type="project" value="TreeGrafter"/>
</dbReference>
<evidence type="ECO:0000313" key="5">
    <source>
        <dbReference type="EMBL" id="SHO76382.1"/>
    </source>
</evidence>
<feature type="region of interest" description="Disordered" evidence="4">
    <location>
        <begin position="24"/>
        <end position="43"/>
    </location>
</feature>
<evidence type="ECO:0000256" key="3">
    <source>
        <dbReference type="PROSITE-ProRule" id="PRU00221"/>
    </source>
</evidence>
<organism evidence="5 6">
    <name type="scientific">Malassezia sympodialis (strain ATCC 42132)</name>
    <name type="common">Atopic eczema-associated yeast</name>
    <dbReference type="NCBI Taxonomy" id="1230383"/>
    <lineage>
        <taxon>Eukaryota</taxon>
        <taxon>Fungi</taxon>
        <taxon>Dikarya</taxon>
        <taxon>Basidiomycota</taxon>
        <taxon>Ustilaginomycotina</taxon>
        <taxon>Malasseziomycetes</taxon>
        <taxon>Malasseziales</taxon>
        <taxon>Malasseziaceae</taxon>
        <taxon>Malassezia</taxon>
    </lineage>
</organism>
<dbReference type="PROSITE" id="PS50082">
    <property type="entry name" value="WD_REPEATS_2"/>
    <property type="match status" value="1"/>
</dbReference>
<reference evidence="6" key="1">
    <citation type="journal article" date="2017" name="Nucleic Acids Res.">
        <title>Proteogenomics produces comprehensive and highly accurate protein-coding gene annotation in a complete genome assembly of Malassezia sympodialis.</title>
        <authorList>
            <person name="Zhu Y."/>
            <person name="Engstroem P.G."/>
            <person name="Tellgren-Roth C."/>
            <person name="Baudo C.D."/>
            <person name="Kennell J.C."/>
            <person name="Sun S."/>
            <person name="Billmyre R.B."/>
            <person name="Schroeder M.S."/>
            <person name="Andersson A."/>
            <person name="Holm T."/>
            <person name="Sigurgeirsson B."/>
            <person name="Wu G."/>
            <person name="Sankaranarayanan S.R."/>
            <person name="Siddharthan R."/>
            <person name="Sanyal K."/>
            <person name="Lundeberg J."/>
            <person name="Nystedt B."/>
            <person name="Boekhout T."/>
            <person name="Dawson T.L. Jr."/>
            <person name="Heitman J."/>
            <person name="Scheynius A."/>
            <person name="Lehtioe J."/>
        </authorList>
    </citation>
    <scope>NUCLEOTIDE SEQUENCE [LARGE SCALE GENOMIC DNA]</scope>
    <source>
        <strain evidence="6">ATCC 42132</strain>
    </source>
</reference>
<dbReference type="Gene3D" id="2.130.10.10">
    <property type="entry name" value="YVTN repeat-like/Quinoprotein amine dehydrogenase"/>
    <property type="match status" value="1"/>
</dbReference>
<dbReference type="PANTHER" id="PTHR44472:SF1">
    <property type="entry name" value="DDB1 AND CUL4 ASSOCIATED FACTOR 4"/>
    <property type="match status" value="1"/>
</dbReference>
<sequence>MSDAPPFIVPGFEWDPIRNRFFRTNRDKEGPSSAPRSQVNAVPTSKPTLSVSFFHRKNECRPPGMVHGHVYFSSTSVYRRFLTKSLVQKLTPSEPYNLQLALPDDPTLTNFISCNLPLTPCTIAMLAGDGKYFIMTGNHLYDASSRLQDEDELHSVYNFWQRDQQLLVIMSQAQCDLYHITKQSHYLINASMHHRWRLTITSTSASPFSIRESICDYSRRPQLDLRCMDACDIGSGGESVLIALGVGQTVFLIIGSHLGYSNALWRQHSLPLKSDIMDVSVGARTQRNATLLVGTRAGTIHLYTLNIDDNLTVDTEDSHYKFRPRGSVCHLSFVYGSEFLCAYSNGDLILGDVSRMFCQPTRAFRGHCNHFRQGLGFSIEPSKRLLACAGDDRRVRIWSLDEPEPLAYLQSPSARQEHEFPTLITALQWCSPATNISPPDGSAPGLCLALGCGSDLYLYSTHILPPPQGHTRTDLHLEL</sequence>
<evidence type="ECO:0000256" key="1">
    <source>
        <dbReference type="ARBA" id="ARBA00022574"/>
    </source>
</evidence>
<name>A0A1M8A1P1_MALS4</name>
<dbReference type="SUPFAM" id="SSF50978">
    <property type="entry name" value="WD40 repeat-like"/>
    <property type="match status" value="1"/>
</dbReference>
<dbReference type="STRING" id="1230383.A0A1M8A1P1"/>
<dbReference type="OrthoDB" id="128867at2759"/>
<evidence type="ECO:0000256" key="2">
    <source>
        <dbReference type="ARBA" id="ARBA00022737"/>
    </source>
</evidence>
<gene>
    <name evidence="5" type="ORF">MSYG_0720</name>
</gene>
<dbReference type="InterPro" id="IPR036322">
    <property type="entry name" value="WD40_repeat_dom_sf"/>
</dbReference>
<dbReference type="AlphaFoldDB" id="A0A1M8A1P1"/>
<dbReference type="PANTHER" id="PTHR44472">
    <property type="entry name" value="DDB1- AND CUL4-ASSOCIATED FACTOR 4-RELATED"/>
    <property type="match status" value="1"/>
</dbReference>
<dbReference type="Proteomes" id="UP000186303">
    <property type="component" value="Chromosome 1"/>
</dbReference>
<evidence type="ECO:0000256" key="4">
    <source>
        <dbReference type="SAM" id="MobiDB-lite"/>
    </source>
</evidence>
<keyword evidence="2" id="KW-0677">Repeat</keyword>
<accession>A0A1M8A1P1</accession>
<keyword evidence="6" id="KW-1185">Reference proteome</keyword>
<feature type="repeat" description="WD" evidence="3">
    <location>
        <begin position="377"/>
        <end position="408"/>
    </location>
</feature>
<keyword evidence="1 3" id="KW-0853">WD repeat</keyword>
<dbReference type="InterPro" id="IPR015943">
    <property type="entry name" value="WD40/YVTN_repeat-like_dom_sf"/>
</dbReference>
<feature type="compositionally biased region" description="Polar residues" evidence="4">
    <location>
        <begin position="34"/>
        <end position="43"/>
    </location>
</feature>
<dbReference type="InterPro" id="IPR052254">
    <property type="entry name" value="CUL4-DDB1_E3_ligase_receptor"/>
</dbReference>
<dbReference type="EMBL" id="LT671821">
    <property type="protein sequence ID" value="SHO76382.1"/>
    <property type="molecule type" value="Genomic_DNA"/>
</dbReference>
<protein>
    <submittedName>
        <fullName evidence="5">Uncharacterized protein</fullName>
    </submittedName>
</protein>
<dbReference type="InterPro" id="IPR001680">
    <property type="entry name" value="WD40_rpt"/>
</dbReference>
<evidence type="ECO:0000313" key="6">
    <source>
        <dbReference type="Proteomes" id="UP000186303"/>
    </source>
</evidence>